<keyword evidence="5" id="KW-0675">Receptor</keyword>
<feature type="region of interest" description="Disordered" evidence="10">
    <location>
        <begin position="430"/>
        <end position="449"/>
    </location>
</feature>
<dbReference type="PANTHER" id="PTHR19331:SF465">
    <property type="entry name" value="EGG PEPTIDE SPERACT RECEPTOR"/>
    <property type="match status" value="1"/>
</dbReference>
<dbReference type="PROSITE" id="PS00022">
    <property type="entry name" value="EGF_1"/>
    <property type="match status" value="2"/>
</dbReference>
<dbReference type="InterPro" id="IPR000742">
    <property type="entry name" value="EGF"/>
</dbReference>
<reference evidence="14 15" key="1">
    <citation type="submission" date="2024-11" db="EMBL/GenBank/DDBJ databases">
        <title>Chromosome-level genome assembly of the freshwater bivalve Anodonta woodiana.</title>
        <authorList>
            <person name="Chen X."/>
        </authorList>
    </citation>
    <scope>NUCLEOTIDE SEQUENCE [LARGE SCALE GENOMIC DNA]</scope>
    <source>
        <strain evidence="14">MN2024</strain>
        <tissue evidence="14">Gills</tissue>
    </source>
</reference>
<evidence type="ECO:0000256" key="7">
    <source>
        <dbReference type="PROSITE-ProRule" id="PRU00076"/>
    </source>
</evidence>
<evidence type="ECO:0000256" key="8">
    <source>
        <dbReference type="PROSITE-ProRule" id="PRU00196"/>
    </source>
</evidence>
<feature type="compositionally biased region" description="Polar residues" evidence="10">
    <location>
        <begin position="431"/>
        <end position="449"/>
    </location>
</feature>
<dbReference type="PROSITE" id="PS01187">
    <property type="entry name" value="EGF_CA"/>
    <property type="match status" value="2"/>
</dbReference>
<dbReference type="Proteomes" id="UP001634394">
    <property type="component" value="Unassembled WGS sequence"/>
</dbReference>
<keyword evidence="11" id="KW-0472">Membrane</keyword>
<dbReference type="Pfam" id="PF00530">
    <property type="entry name" value="SRCR"/>
    <property type="match status" value="2"/>
</dbReference>
<keyword evidence="9" id="KW-0175">Coiled coil</keyword>
<keyword evidence="11" id="KW-1133">Transmembrane helix</keyword>
<keyword evidence="6" id="KW-0325">Glycoprotein</keyword>
<dbReference type="CDD" id="cd00054">
    <property type="entry name" value="EGF_CA"/>
    <property type="match status" value="3"/>
</dbReference>
<dbReference type="FunFam" id="2.10.25.10:FF:000004">
    <property type="entry name" value="Neurogenic locus notch 1"/>
    <property type="match status" value="1"/>
</dbReference>
<evidence type="ECO:0000256" key="5">
    <source>
        <dbReference type="ARBA" id="ARBA00023170"/>
    </source>
</evidence>
<feature type="domain" description="SRCR" evidence="13">
    <location>
        <begin position="10"/>
        <end position="112"/>
    </location>
</feature>
<dbReference type="InterPro" id="IPR009030">
    <property type="entry name" value="Growth_fac_rcpt_cys_sf"/>
</dbReference>
<dbReference type="FunFam" id="3.10.250.10:FF:000007">
    <property type="entry name" value="Soluble scavenger receptor cysteine-rich domain-containing protein SSC5D"/>
    <property type="match status" value="1"/>
</dbReference>
<keyword evidence="11" id="KW-0812">Transmembrane</keyword>
<evidence type="ECO:0000256" key="9">
    <source>
        <dbReference type="SAM" id="Coils"/>
    </source>
</evidence>
<dbReference type="InterPro" id="IPR018097">
    <property type="entry name" value="EGF_Ca-bd_CS"/>
</dbReference>
<dbReference type="SMART" id="SM00181">
    <property type="entry name" value="EGF"/>
    <property type="match status" value="3"/>
</dbReference>
<dbReference type="FunFam" id="2.10.25.10:FF:000066">
    <property type="entry name" value="FAT atypical cadherin 4"/>
    <property type="match status" value="1"/>
</dbReference>
<name>A0ABD3UEE6_SINWO</name>
<dbReference type="InterPro" id="IPR036772">
    <property type="entry name" value="SRCR-like_dom_sf"/>
</dbReference>
<feature type="coiled-coil region" evidence="9">
    <location>
        <begin position="489"/>
        <end position="536"/>
    </location>
</feature>
<dbReference type="PROSITE" id="PS50287">
    <property type="entry name" value="SRCR_2"/>
    <property type="match status" value="2"/>
</dbReference>
<dbReference type="SUPFAM" id="SSF57184">
    <property type="entry name" value="Growth factor receptor domain"/>
    <property type="match status" value="1"/>
</dbReference>
<evidence type="ECO:0000259" key="13">
    <source>
        <dbReference type="PROSITE" id="PS50287"/>
    </source>
</evidence>
<dbReference type="Gene3D" id="3.10.250.10">
    <property type="entry name" value="SRCR-like domain"/>
    <property type="match status" value="2"/>
</dbReference>
<keyword evidence="15" id="KW-1185">Reference proteome</keyword>
<dbReference type="SUPFAM" id="SSF56487">
    <property type="entry name" value="SRCR-like"/>
    <property type="match status" value="2"/>
</dbReference>
<dbReference type="PROSITE" id="PS00010">
    <property type="entry name" value="ASX_HYDROXYL"/>
    <property type="match status" value="3"/>
</dbReference>
<evidence type="ECO:0000256" key="6">
    <source>
        <dbReference type="ARBA" id="ARBA00023180"/>
    </source>
</evidence>
<feature type="transmembrane region" description="Helical" evidence="11">
    <location>
        <begin position="384"/>
        <end position="405"/>
    </location>
</feature>
<evidence type="ECO:0000259" key="12">
    <source>
        <dbReference type="PROSITE" id="PS50026"/>
    </source>
</evidence>
<feature type="domain" description="EGF-like" evidence="12">
    <location>
        <begin position="290"/>
        <end position="326"/>
    </location>
</feature>
<feature type="disulfide bond" evidence="8">
    <location>
        <begin position="185"/>
        <end position="195"/>
    </location>
</feature>
<comment type="caution">
    <text evidence="8">Lacks conserved residue(s) required for the propagation of feature annotation.</text>
</comment>
<sequence length="538" mass="59355">MDNFYYVLCFRLSGSSSTTKYFAYGRVEINYNGTWGTVCDRLWDDDEATVVCKMLGYQYGIAIKNAKYGKGTGPVILDRAYCRSFHKSLDECSSLSYATNCSHNQDAGVACNIRLAGKASVSTSLAYGRVEVYYNGSWGTVCDNNWSSNEGSVVCKMFGYSGGVAITESLFGAGNGPVWLGNVKCLSSAKDLSQCNHVGWGNVTTMFSQRYYYPSWYCSHYNDDAGVICYDNVNESQVTCGEGWTGSSCLIDINECQKAPCSHNGTCINSPGSFKCMCSTGWTGPLCEIDINECETNSCSHNSSCINTLGSYTCLCISGWNGSSCNIDVDECAQDVCANGGKCTNTLGSYHCECRPGFVDSRCTILSDLESYLNKTERLSPTNMAGWILFGILLLILFTVIAVIAKHFKRKKAGLTLSYTRLQDQFHESSQDQLISNRNSTTSQNDSGSMTTVVCKDLKVHNTNDNRGHTVPPNDDVMDEAERQMLVRLKDIETRKAELMAIVSKQRRKNELKKRLEKAEEDLAMLEKESMSLQGCIS</sequence>
<dbReference type="PRINTS" id="PR00258">
    <property type="entry name" value="SPERACTRCPTR"/>
</dbReference>
<feature type="domain" description="EGF-like" evidence="12">
    <location>
        <begin position="252"/>
        <end position="288"/>
    </location>
</feature>
<dbReference type="SMART" id="SM00179">
    <property type="entry name" value="EGF_CA"/>
    <property type="match status" value="3"/>
</dbReference>
<organism evidence="14 15">
    <name type="scientific">Sinanodonta woodiana</name>
    <name type="common">Chinese pond mussel</name>
    <name type="synonym">Anodonta woodiana</name>
    <dbReference type="NCBI Taxonomy" id="1069815"/>
    <lineage>
        <taxon>Eukaryota</taxon>
        <taxon>Metazoa</taxon>
        <taxon>Spiralia</taxon>
        <taxon>Lophotrochozoa</taxon>
        <taxon>Mollusca</taxon>
        <taxon>Bivalvia</taxon>
        <taxon>Autobranchia</taxon>
        <taxon>Heteroconchia</taxon>
        <taxon>Palaeoheterodonta</taxon>
        <taxon>Unionida</taxon>
        <taxon>Unionoidea</taxon>
        <taxon>Unionidae</taxon>
        <taxon>Unioninae</taxon>
        <taxon>Sinanodonta</taxon>
    </lineage>
</organism>
<evidence type="ECO:0000256" key="1">
    <source>
        <dbReference type="ARBA" id="ARBA00022536"/>
    </source>
</evidence>
<dbReference type="PROSITE" id="PS01186">
    <property type="entry name" value="EGF_2"/>
    <property type="match status" value="3"/>
</dbReference>
<comment type="caution">
    <text evidence="14">The sequence shown here is derived from an EMBL/GenBank/DDBJ whole genome shotgun (WGS) entry which is preliminary data.</text>
</comment>
<dbReference type="Gene3D" id="2.10.25.10">
    <property type="entry name" value="Laminin"/>
    <property type="match status" value="3"/>
</dbReference>
<feature type="domain" description="EGF-like" evidence="12">
    <location>
        <begin position="328"/>
        <end position="364"/>
    </location>
</feature>
<keyword evidence="4 8" id="KW-1015">Disulfide bond</keyword>
<dbReference type="InterPro" id="IPR000152">
    <property type="entry name" value="EGF-type_Asp/Asn_hydroxyl_site"/>
</dbReference>
<dbReference type="InterPro" id="IPR001190">
    <property type="entry name" value="SRCR"/>
</dbReference>
<dbReference type="Pfam" id="PF00008">
    <property type="entry name" value="EGF"/>
    <property type="match status" value="1"/>
</dbReference>
<gene>
    <name evidence="14" type="ORF">ACJMK2_017720</name>
</gene>
<evidence type="ECO:0000313" key="14">
    <source>
        <dbReference type="EMBL" id="KAL3846760.1"/>
    </source>
</evidence>
<protein>
    <submittedName>
        <fullName evidence="14">Uncharacterized protein</fullName>
    </submittedName>
</protein>
<dbReference type="PANTHER" id="PTHR19331">
    <property type="entry name" value="SCAVENGER RECEPTOR DOMAIN-CONTAINING"/>
    <property type="match status" value="1"/>
</dbReference>
<evidence type="ECO:0000313" key="15">
    <source>
        <dbReference type="Proteomes" id="UP001634394"/>
    </source>
</evidence>
<accession>A0ABD3UEE6</accession>
<dbReference type="FunFam" id="3.10.250.10:FF:000001">
    <property type="entry name" value="Lysyl oxidase 4 isoform X1"/>
    <property type="match status" value="1"/>
</dbReference>
<keyword evidence="2" id="KW-0732">Signal</keyword>
<dbReference type="FunFam" id="2.10.25.10:FF:000472">
    <property type="entry name" value="Uncharacterized protein, isoform A"/>
    <property type="match status" value="1"/>
</dbReference>
<feature type="disulfide bond" evidence="7">
    <location>
        <begin position="316"/>
        <end position="325"/>
    </location>
</feature>
<keyword evidence="3" id="KW-0677">Repeat</keyword>
<feature type="domain" description="SRCR" evidence="13">
    <location>
        <begin position="113"/>
        <end position="230"/>
    </location>
</feature>
<evidence type="ECO:0000256" key="3">
    <source>
        <dbReference type="ARBA" id="ARBA00022737"/>
    </source>
</evidence>
<evidence type="ECO:0000256" key="2">
    <source>
        <dbReference type="ARBA" id="ARBA00022729"/>
    </source>
</evidence>
<feature type="disulfide bond" evidence="7">
    <location>
        <begin position="354"/>
        <end position="363"/>
    </location>
</feature>
<dbReference type="EMBL" id="JBJQND010000016">
    <property type="protein sequence ID" value="KAL3846760.1"/>
    <property type="molecule type" value="Genomic_DNA"/>
</dbReference>
<feature type="disulfide bond" evidence="7">
    <location>
        <begin position="278"/>
        <end position="287"/>
    </location>
</feature>
<dbReference type="Pfam" id="PF07645">
    <property type="entry name" value="EGF_CA"/>
    <property type="match status" value="2"/>
</dbReference>
<evidence type="ECO:0000256" key="4">
    <source>
        <dbReference type="ARBA" id="ARBA00023157"/>
    </source>
</evidence>
<dbReference type="PROSITE" id="PS50026">
    <property type="entry name" value="EGF_3"/>
    <property type="match status" value="3"/>
</dbReference>
<feature type="disulfide bond" evidence="8">
    <location>
        <begin position="82"/>
        <end position="92"/>
    </location>
</feature>
<dbReference type="InterPro" id="IPR001881">
    <property type="entry name" value="EGF-like_Ca-bd_dom"/>
</dbReference>
<evidence type="ECO:0000256" key="10">
    <source>
        <dbReference type="SAM" id="MobiDB-lite"/>
    </source>
</evidence>
<evidence type="ECO:0000256" key="11">
    <source>
        <dbReference type="SAM" id="Phobius"/>
    </source>
</evidence>
<keyword evidence="1 7" id="KW-0245">EGF-like domain</keyword>
<dbReference type="SMART" id="SM00202">
    <property type="entry name" value="SR"/>
    <property type="match status" value="2"/>
</dbReference>
<dbReference type="InterPro" id="IPR049883">
    <property type="entry name" value="NOTCH1_EGF-like"/>
</dbReference>
<dbReference type="AlphaFoldDB" id="A0ABD3UEE6"/>
<proteinExistence type="predicted"/>